<gene>
    <name evidence="2" type="ORF">PHLCEN_2v4850</name>
</gene>
<sequence length="138" mass="15180">MSLADIQQDSSSVPFPRNHNYDSRSPWTSCIQPTSPPSSSLDIVMAEQCPEPTAAGPDLKERGIRIGDVSYFDEDHPLHRLFNITVYENHPYNSGGVPVGFTLVQFLIHLLSVNPGFLDPNLCSKSVNIKSRGVDVLA</sequence>
<feature type="compositionally biased region" description="Polar residues" evidence="1">
    <location>
        <begin position="1"/>
        <end position="13"/>
    </location>
</feature>
<reference evidence="2 3" key="1">
    <citation type="submission" date="2018-02" db="EMBL/GenBank/DDBJ databases">
        <title>Genome sequence of the basidiomycete white-rot fungus Phlebia centrifuga.</title>
        <authorList>
            <person name="Granchi Z."/>
            <person name="Peng M."/>
            <person name="de Vries R.P."/>
            <person name="Hilden K."/>
            <person name="Makela M.R."/>
            <person name="Grigoriev I."/>
            <person name="Riley R."/>
        </authorList>
    </citation>
    <scope>NUCLEOTIDE SEQUENCE [LARGE SCALE GENOMIC DNA]</scope>
    <source>
        <strain evidence="2 3">FBCC195</strain>
    </source>
</reference>
<dbReference type="EMBL" id="MLYV02000493">
    <property type="protein sequence ID" value="PSR90701.1"/>
    <property type="molecule type" value="Genomic_DNA"/>
</dbReference>
<feature type="compositionally biased region" description="Polar residues" evidence="1">
    <location>
        <begin position="23"/>
        <end position="41"/>
    </location>
</feature>
<dbReference type="Proteomes" id="UP000186601">
    <property type="component" value="Unassembled WGS sequence"/>
</dbReference>
<organism evidence="2 3">
    <name type="scientific">Hermanssonia centrifuga</name>
    <dbReference type="NCBI Taxonomy" id="98765"/>
    <lineage>
        <taxon>Eukaryota</taxon>
        <taxon>Fungi</taxon>
        <taxon>Dikarya</taxon>
        <taxon>Basidiomycota</taxon>
        <taxon>Agaricomycotina</taxon>
        <taxon>Agaricomycetes</taxon>
        <taxon>Polyporales</taxon>
        <taxon>Meruliaceae</taxon>
        <taxon>Hermanssonia</taxon>
    </lineage>
</organism>
<keyword evidence="3" id="KW-1185">Reference proteome</keyword>
<feature type="region of interest" description="Disordered" evidence="1">
    <location>
        <begin position="1"/>
        <end position="41"/>
    </location>
</feature>
<name>A0A2R6PG72_9APHY</name>
<evidence type="ECO:0000313" key="2">
    <source>
        <dbReference type="EMBL" id="PSR90701.1"/>
    </source>
</evidence>
<dbReference type="AlphaFoldDB" id="A0A2R6PG72"/>
<comment type="caution">
    <text evidence="2">The sequence shown here is derived from an EMBL/GenBank/DDBJ whole genome shotgun (WGS) entry which is preliminary data.</text>
</comment>
<evidence type="ECO:0000256" key="1">
    <source>
        <dbReference type="SAM" id="MobiDB-lite"/>
    </source>
</evidence>
<evidence type="ECO:0000313" key="3">
    <source>
        <dbReference type="Proteomes" id="UP000186601"/>
    </source>
</evidence>
<protein>
    <submittedName>
        <fullName evidence="2">Uncharacterized protein</fullName>
    </submittedName>
</protein>
<accession>A0A2R6PG72</accession>
<proteinExistence type="predicted"/>